<evidence type="ECO:0000313" key="4">
    <source>
        <dbReference type="EMBL" id="GGD90723.1"/>
    </source>
</evidence>
<accession>A0ABQ1S4N9</accession>
<comment type="caution">
    <text evidence="4">The sequence shown here is derived from an EMBL/GenBank/DDBJ whole genome shotgun (WGS) entry which is preliminary data.</text>
</comment>
<dbReference type="InterPro" id="IPR006684">
    <property type="entry name" value="YbgC/YbaW"/>
</dbReference>
<dbReference type="Proteomes" id="UP000597138">
    <property type="component" value="Unassembled WGS sequence"/>
</dbReference>
<proteinExistence type="inferred from homology"/>
<dbReference type="InterPro" id="IPR014166">
    <property type="entry name" value="Tol-Pal_acyl-CoA_thioesterase"/>
</dbReference>
<keyword evidence="5" id="KW-1185">Reference proteome</keyword>
<evidence type="ECO:0000259" key="3">
    <source>
        <dbReference type="Pfam" id="PF03061"/>
    </source>
</evidence>
<dbReference type="EMBL" id="BMEG01000011">
    <property type="protein sequence ID" value="GGD90723.1"/>
    <property type="molecule type" value="Genomic_DNA"/>
</dbReference>
<dbReference type="Gene3D" id="3.10.129.10">
    <property type="entry name" value="Hotdog Thioesterase"/>
    <property type="match status" value="1"/>
</dbReference>
<dbReference type="InterPro" id="IPR029069">
    <property type="entry name" value="HotDog_dom_sf"/>
</dbReference>
<dbReference type="InterPro" id="IPR006683">
    <property type="entry name" value="Thioestr_dom"/>
</dbReference>
<dbReference type="NCBIfam" id="TIGR00051">
    <property type="entry name" value="YbgC/FadM family acyl-CoA thioesterase"/>
    <property type="match status" value="1"/>
</dbReference>
<reference evidence="5" key="1">
    <citation type="journal article" date="2019" name="Int. J. Syst. Evol. Microbiol.">
        <title>The Global Catalogue of Microorganisms (GCM) 10K type strain sequencing project: providing services to taxonomists for standard genome sequencing and annotation.</title>
        <authorList>
            <consortium name="The Broad Institute Genomics Platform"/>
            <consortium name="The Broad Institute Genome Sequencing Center for Infectious Disease"/>
            <person name="Wu L."/>
            <person name="Ma J."/>
        </authorList>
    </citation>
    <scope>NUCLEOTIDE SEQUENCE [LARGE SCALE GENOMIC DNA]</scope>
    <source>
        <strain evidence="5">CGMCC 1.11013</strain>
    </source>
</reference>
<protein>
    <submittedName>
        <fullName evidence="4">Thioesterase</fullName>
    </submittedName>
</protein>
<dbReference type="PANTHER" id="PTHR31793">
    <property type="entry name" value="4-HYDROXYBENZOYL-COA THIOESTERASE FAMILY MEMBER"/>
    <property type="match status" value="1"/>
</dbReference>
<gene>
    <name evidence="4" type="ORF">GCM10010985_51730</name>
</gene>
<dbReference type="Pfam" id="PF03061">
    <property type="entry name" value="4HBT"/>
    <property type="match status" value="1"/>
</dbReference>
<sequence>MSQSKPYRADLPGREQDGAKVSDPLIFEWPIRVYYEDTDAGGIVFYANYLKFFERARTEWLRACGIDQQRLAESDGVVFVVKRTSVDYSAPARLDDVIRVASRIERLGRASVDFHQEAWRDGVLLATGDIRVASVNRASMRPAGIPEPVLEGLKRGPHANIAIAGQPLPPECGSSRV</sequence>
<evidence type="ECO:0000256" key="2">
    <source>
        <dbReference type="ARBA" id="ARBA00022801"/>
    </source>
</evidence>
<evidence type="ECO:0000313" key="5">
    <source>
        <dbReference type="Proteomes" id="UP000597138"/>
    </source>
</evidence>
<keyword evidence="2" id="KW-0378">Hydrolase</keyword>
<name>A0ABQ1S4N9_9BURK</name>
<evidence type="ECO:0000256" key="1">
    <source>
        <dbReference type="ARBA" id="ARBA00005953"/>
    </source>
</evidence>
<comment type="similarity">
    <text evidence="1">Belongs to the 4-hydroxybenzoyl-CoA thioesterase family.</text>
</comment>
<feature type="domain" description="Thioesterase" evidence="3">
    <location>
        <begin position="41"/>
        <end position="123"/>
    </location>
</feature>
<organism evidence="4 5">
    <name type="scientific">Caballeronia grimmiae</name>
    <dbReference type="NCBI Taxonomy" id="1071679"/>
    <lineage>
        <taxon>Bacteria</taxon>
        <taxon>Pseudomonadati</taxon>
        <taxon>Pseudomonadota</taxon>
        <taxon>Betaproteobacteria</taxon>
        <taxon>Burkholderiales</taxon>
        <taxon>Burkholderiaceae</taxon>
        <taxon>Caballeronia</taxon>
    </lineage>
</organism>
<dbReference type="CDD" id="cd00586">
    <property type="entry name" value="4HBT"/>
    <property type="match status" value="1"/>
</dbReference>
<dbReference type="NCBIfam" id="TIGR02799">
    <property type="entry name" value="thio_ybgC"/>
    <property type="match status" value="1"/>
</dbReference>
<dbReference type="InterPro" id="IPR050563">
    <property type="entry name" value="4-hydroxybenzoyl-CoA_TE"/>
</dbReference>
<dbReference type="SUPFAM" id="SSF54637">
    <property type="entry name" value="Thioesterase/thiol ester dehydrase-isomerase"/>
    <property type="match status" value="1"/>
</dbReference>
<dbReference type="PANTHER" id="PTHR31793:SF37">
    <property type="entry name" value="ACYL-COA THIOESTER HYDROLASE YBGC"/>
    <property type="match status" value="1"/>
</dbReference>